<sequence length="167" mass="18466">MYEAYSYFLCKGLHKAREFLRQKKLNAMLEEMKVEEDTCLVNLLQLLNGLSFTPWPCHFNLMRVAARINGVEVRVGGEHASRLAKEVAHVSCLKVSTGTRYAGDAHEGAETHAYVGVSETNDMNQGTVPSHKHATKRKVLPCHSLDTCGQPCIRQQISLAQASGDAP</sequence>
<dbReference type="EMBL" id="OZ021740">
    <property type="protein sequence ID" value="CAK9323898.1"/>
    <property type="molecule type" value="Genomic_DNA"/>
</dbReference>
<gene>
    <name evidence="1" type="ORF">CITCOLO1_LOCUS16112</name>
</gene>
<organism evidence="1 2">
    <name type="scientific">Citrullus colocynthis</name>
    <name type="common">colocynth</name>
    <dbReference type="NCBI Taxonomy" id="252529"/>
    <lineage>
        <taxon>Eukaryota</taxon>
        <taxon>Viridiplantae</taxon>
        <taxon>Streptophyta</taxon>
        <taxon>Embryophyta</taxon>
        <taxon>Tracheophyta</taxon>
        <taxon>Spermatophyta</taxon>
        <taxon>Magnoliopsida</taxon>
        <taxon>eudicotyledons</taxon>
        <taxon>Gunneridae</taxon>
        <taxon>Pentapetalae</taxon>
        <taxon>rosids</taxon>
        <taxon>fabids</taxon>
        <taxon>Cucurbitales</taxon>
        <taxon>Cucurbitaceae</taxon>
        <taxon>Benincaseae</taxon>
        <taxon>Citrullus</taxon>
    </lineage>
</organism>
<keyword evidence="2" id="KW-1185">Reference proteome</keyword>
<protein>
    <submittedName>
        <fullName evidence="1">Uncharacterized protein</fullName>
    </submittedName>
</protein>
<proteinExistence type="predicted"/>
<dbReference type="Proteomes" id="UP001642487">
    <property type="component" value="Chromosome 6"/>
</dbReference>
<accession>A0ABP0YTQ0</accession>
<evidence type="ECO:0000313" key="1">
    <source>
        <dbReference type="EMBL" id="CAK9323898.1"/>
    </source>
</evidence>
<reference evidence="1 2" key="1">
    <citation type="submission" date="2024-03" db="EMBL/GenBank/DDBJ databases">
        <authorList>
            <person name="Gkanogiannis A."/>
            <person name="Becerra Lopez-Lavalle L."/>
        </authorList>
    </citation>
    <scope>NUCLEOTIDE SEQUENCE [LARGE SCALE GENOMIC DNA]</scope>
</reference>
<name>A0ABP0YTQ0_9ROSI</name>
<evidence type="ECO:0000313" key="2">
    <source>
        <dbReference type="Proteomes" id="UP001642487"/>
    </source>
</evidence>